<accession>A0A251LAX6</accession>
<evidence type="ECO:0000313" key="2">
    <source>
        <dbReference type="Proteomes" id="UP000091857"/>
    </source>
</evidence>
<dbReference type="EMBL" id="CM004389">
    <property type="protein sequence ID" value="OAY55467.1"/>
    <property type="molecule type" value="Genomic_DNA"/>
</dbReference>
<name>A0A251LAX6_MANES</name>
<gene>
    <name evidence="1" type="ORF">MANES_03G156500</name>
</gene>
<reference evidence="1 2" key="1">
    <citation type="submission" date="2016-02" db="EMBL/GenBank/DDBJ databases">
        <title>WGS assembly of Manihot esculenta.</title>
        <authorList>
            <person name="Bredeson J.V."/>
            <person name="Prochnik S.E."/>
            <person name="Lyons J.B."/>
            <person name="Schmutz J."/>
            <person name="Grimwood J."/>
            <person name="Vrebalov J."/>
            <person name="Bart R.S."/>
            <person name="Amuge T."/>
            <person name="Ferguson M.E."/>
            <person name="Green R."/>
            <person name="Putnam N."/>
            <person name="Stites J."/>
            <person name="Rounsley S."/>
            <person name="Rokhsar D.S."/>
        </authorList>
    </citation>
    <scope>NUCLEOTIDE SEQUENCE [LARGE SCALE GENOMIC DNA]</scope>
    <source>
        <strain evidence="2">cv. AM560-2</strain>
        <tissue evidence="1">Leaf</tissue>
    </source>
</reference>
<dbReference type="Gramene" id="Manes.03G156501.1.v8.1">
    <property type="protein sequence ID" value="Manes.03G156501.1.v8.1.CDS.1"/>
    <property type="gene ID" value="Manes.03G156501.v8.1"/>
</dbReference>
<organism evidence="1 2">
    <name type="scientific">Manihot esculenta</name>
    <name type="common">Cassava</name>
    <name type="synonym">Jatropha manihot</name>
    <dbReference type="NCBI Taxonomy" id="3983"/>
    <lineage>
        <taxon>Eukaryota</taxon>
        <taxon>Viridiplantae</taxon>
        <taxon>Streptophyta</taxon>
        <taxon>Embryophyta</taxon>
        <taxon>Tracheophyta</taxon>
        <taxon>Spermatophyta</taxon>
        <taxon>Magnoliopsida</taxon>
        <taxon>eudicotyledons</taxon>
        <taxon>Gunneridae</taxon>
        <taxon>Pentapetalae</taxon>
        <taxon>rosids</taxon>
        <taxon>fabids</taxon>
        <taxon>Malpighiales</taxon>
        <taxon>Euphorbiaceae</taxon>
        <taxon>Crotonoideae</taxon>
        <taxon>Manihoteae</taxon>
        <taxon>Manihot</taxon>
    </lineage>
</organism>
<dbReference type="AlphaFoldDB" id="A0A251LAX6"/>
<protein>
    <submittedName>
        <fullName evidence="1">Uncharacterized protein</fullName>
    </submittedName>
</protein>
<keyword evidence="2" id="KW-1185">Reference proteome</keyword>
<sequence>MANMNSPITSQQLPYHAHHSSILAIPGKEPSPAEYGQSTFNFVWNLYRFFRKVQGRFGDDECRRLKQKILPELISCIVLRSGVPVSSEKLMRYEIILDSEHQGLDRLKNFRS</sequence>
<evidence type="ECO:0000313" key="1">
    <source>
        <dbReference type="EMBL" id="OAY55466.1"/>
    </source>
</evidence>
<dbReference type="Proteomes" id="UP000091857">
    <property type="component" value="Chromosome 3"/>
</dbReference>
<dbReference type="EMBL" id="CM004389">
    <property type="protein sequence ID" value="OAY55468.1"/>
    <property type="molecule type" value="Genomic_DNA"/>
</dbReference>
<dbReference type="EMBL" id="CM004389">
    <property type="protein sequence ID" value="OAY55466.1"/>
    <property type="molecule type" value="Genomic_DNA"/>
</dbReference>
<proteinExistence type="predicted"/>